<keyword evidence="1" id="KW-1133">Transmembrane helix</keyword>
<feature type="transmembrane region" description="Helical" evidence="1">
    <location>
        <begin position="32"/>
        <end position="52"/>
    </location>
</feature>
<gene>
    <name evidence="2" type="ordered locus">Ftrac_0296</name>
</gene>
<protein>
    <submittedName>
        <fullName evidence="2">Uncharacterized protein</fullName>
    </submittedName>
</protein>
<dbReference type="HOGENOM" id="CLU_2012536_0_0_10"/>
<keyword evidence="1" id="KW-0812">Transmembrane</keyword>
<proteinExistence type="predicted"/>
<name>E4TM14_MARTH</name>
<feature type="transmembrane region" description="Helical" evidence="1">
    <location>
        <begin position="64"/>
        <end position="84"/>
    </location>
</feature>
<dbReference type="AlphaFoldDB" id="E4TM14"/>
<organism evidence="2 3">
    <name type="scientific">Marivirga tractuosa (strain ATCC 23168 / DSM 4126 / NBRC 15989 / NCIMB 1408 / VKM B-1430 / H-43)</name>
    <name type="common">Microscilla tractuosa</name>
    <name type="synonym">Flexibacter tractuosus</name>
    <dbReference type="NCBI Taxonomy" id="643867"/>
    <lineage>
        <taxon>Bacteria</taxon>
        <taxon>Pseudomonadati</taxon>
        <taxon>Bacteroidota</taxon>
        <taxon>Cytophagia</taxon>
        <taxon>Cytophagales</taxon>
        <taxon>Marivirgaceae</taxon>
        <taxon>Marivirga</taxon>
    </lineage>
</organism>
<keyword evidence="3" id="KW-1185">Reference proteome</keyword>
<sequence>MKKIAHISAWIFGFIFMTGMFFSSLKLPFANILIYLGETVSGLICLPLIFFFKWQERELTENRLLFQWIFGQSAVAIFVISSWLRFGYSFYANLTLGIFFSMLAFAFLPLLFFNMYRQSLEEI</sequence>
<evidence type="ECO:0000256" key="1">
    <source>
        <dbReference type="SAM" id="Phobius"/>
    </source>
</evidence>
<feature type="transmembrane region" description="Helical" evidence="1">
    <location>
        <begin position="90"/>
        <end position="113"/>
    </location>
</feature>
<accession>E4TM14</accession>
<dbReference type="KEGG" id="mtt:Ftrac_0296"/>
<evidence type="ECO:0000313" key="2">
    <source>
        <dbReference type="EMBL" id="ADR20305.1"/>
    </source>
</evidence>
<dbReference type="Proteomes" id="UP000008720">
    <property type="component" value="Chromosome"/>
</dbReference>
<dbReference type="RefSeq" id="WP_013452456.1">
    <property type="nucleotide sequence ID" value="NC_014759.1"/>
</dbReference>
<dbReference type="EMBL" id="CP002349">
    <property type="protein sequence ID" value="ADR20305.1"/>
    <property type="molecule type" value="Genomic_DNA"/>
</dbReference>
<feature type="transmembrane region" description="Helical" evidence="1">
    <location>
        <begin position="7"/>
        <end position="26"/>
    </location>
</feature>
<reference evidence="2 3" key="1">
    <citation type="journal article" date="2011" name="Stand. Genomic Sci.">
        <title>Complete genome sequence of Marivirga tractuosa type strain (H-43).</title>
        <authorList>
            <person name="Pagani I."/>
            <person name="Chertkov O."/>
            <person name="Lapidus A."/>
            <person name="Lucas S."/>
            <person name="Del Rio T.G."/>
            <person name="Tice H."/>
            <person name="Copeland A."/>
            <person name="Cheng J.F."/>
            <person name="Nolan M."/>
            <person name="Saunders E."/>
            <person name="Pitluck S."/>
            <person name="Held B."/>
            <person name="Goodwin L."/>
            <person name="Liolios K."/>
            <person name="Ovchinikova G."/>
            <person name="Ivanova N."/>
            <person name="Mavromatis K."/>
            <person name="Pati A."/>
            <person name="Chen A."/>
            <person name="Palaniappan K."/>
            <person name="Land M."/>
            <person name="Hauser L."/>
            <person name="Jeffries C.D."/>
            <person name="Detter J.C."/>
            <person name="Han C."/>
            <person name="Tapia R."/>
            <person name="Ngatchou-Djao O.D."/>
            <person name="Rohde M."/>
            <person name="Goker M."/>
            <person name="Spring S."/>
            <person name="Sikorski J."/>
            <person name="Woyke T."/>
            <person name="Bristow J."/>
            <person name="Eisen J.A."/>
            <person name="Markowitz V."/>
            <person name="Hugenholtz P."/>
            <person name="Klenk H.P."/>
            <person name="Kyrpides N.C."/>
        </authorList>
    </citation>
    <scope>NUCLEOTIDE SEQUENCE [LARGE SCALE GENOMIC DNA]</scope>
    <source>
        <strain evidence="3">ATCC 23168 / DSM 4126 / NBRC 15989 / NCIMB 1408 / VKM B-1430 / H-43</strain>
    </source>
</reference>
<keyword evidence="1" id="KW-0472">Membrane</keyword>
<dbReference type="STRING" id="643867.Ftrac_0296"/>
<evidence type="ECO:0000313" key="3">
    <source>
        <dbReference type="Proteomes" id="UP000008720"/>
    </source>
</evidence>